<accession>A0A831TA17</accession>
<organism evidence="5">
    <name type="scientific">Thermorudis peleae</name>
    <dbReference type="NCBI Taxonomy" id="1382356"/>
    <lineage>
        <taxon>Bacteria</taxon>
        <taxon>Pseudomonadati</taxon>
        <taxon>Thermomicrobiota</taxon>
        <taxon>Thermomicrobia</taxon>
        <taxon>Thermomicrobia incertae sedis</taxon>
        <taxon>Thermorudis</taxon>
    </lineage>
</organism>
<evidence type="ECO:0000259" key="4">
    <source>
        <dbReference type="Pfam" id="PF03328"/>
    </source>
</evidence>
<dbReference type="GO" id="GO:0046872">
    <property type="term" value="F:metal ion binding"/>
    <property type="evidence" value="ECO:0007669"/>
    <property type="project" value="UniProtKB-KW"/>
</dbReference>
<protein>
    <recommendedName>
        <fullName evidence="4">HpcH/HpaI aldolase/citrate lyase domain-containing protein</fullName>
    </recommendedName>
</protein>
<evidence type="ECO:0000256" key="1">
    <source>
        <dbReference type="ARBA" id="ARBA00005568"/>
    </source>
</evidence>
<dbReference type="InterPro" id="IPR050251">
    <property type="entry name" value="HpcH-HpaI_aldolase"/>
</dbReference>
<dbReference type="Pfam" id="PF03328">
    <property type="entry name" value="HpcH_HpaI"/>
    <property type="match status" value="1"/>
</dbReference>
<dbReference type="EMBL" id="DSIY01000278">
    <property type="protein sequence ID" value="HEG92152.1"/>
    <property type="molecule type" value="Genomic_DNA"/>
</dbReference>
<reference evidence="5" key="1">
    <citation type="journal article" date="2020" name="mSystems">
        <title>Genome- and Community-Level Interaction Insights into Carbon Utilization and Element Cycling Functions of Hydrothermarchaeota in Hydrothermal Sediment.</title>
        <authorList>
            <person name="Zhou Z."/>
            <person name="Liu Y."/>
            <person name="Xu W."/>
            <person name="Pan J."/>
            <person name="Luo Z.H."/>
            <person name="Li M."/>
        </authorList>
    </citation>
    <scope>NUCLEOTIDE SEQUENCE [LARGE SCALE GENOMIC DNA]</scope>
    <source>
        <strain evidence="5">SpSt-210</strain>
    </source>
</reference>
<comment type="caution">
    <text evidence="5">The sequence shown here is derived from an EMBL/GenBank/DDBJ whole genome shotgun (WGS) entry which is preliminary data.</text>
</comment>
<evidence type="ECO:0000313" key="5">
    <source>
        <dbReference type="EMBL" id="HEG92152.1"/>
    </source>
</evidence>
<dbReference type="InterPro" id="IPR040442">
    <property type="entry name" value="Pyrv_kinase-like_dom_sf"/>
</dbReference>
<keyword evidence="3" id="KW-0456">Lyase</keyword>
<keyword evidence="2" id="KW-0479">Metal-binding</keyword>
<name>A0A831TA17_9BACT</name>
<dbReference type="SUPFAM" id="SSF51621">
    <property type="entry name" value="Phosphoenolpyruvate/pyruvate domain"/>
    <property type="match status" value="1"/>
</dbReference>
<dbReference type="GO" id="GO:0005737">
    <property type="term" value="C:cytoplasm"/>
    <property type="evidence" value="ECO:0007669"/>
    <property type="project" value="TreeGrafter"/>
</dbReference>
<evidence type="ECO:0000256" key="2">
    <source>
        <dbReference type="ARBA" id="ARBA00022723"/>
    </source>
</evidence>
<dbReference type="Gene3D" id="3.20.20.60">
    <property type="entry name" value="Phosphoenolpyruvate-binding domains"/>
    <property type="match status" value="1"/>
</dbReference>
<gene>
    <name evidence="5" type="ORF">ENP34_12055</name>
</gene>
<dbReference type="InterPro" id="IPR005000">
    <property type="entry name" value="Aldolase/citrate-lyase_domain"/>
</dbReference>
<sequence>MRANVAKQKMLQGKPAFGYSLQLGSPLVAEALSSCGVDFILIDTQHGSFSPESTLLTLMALAHGTAVPMARVARNDYTLIGRLLDEGALGIIVPLVNTREEAQAVADACLLPPRGRRSYGWGRARVYGSDYPDRINDELFVAVQLETIQAVENAEAILSVPGIDGCWIGPADLALSLGIDPRRAAEDDRHARAIERVVEACRNTGKIAGFASYSPEDALRRAEQGFLFLTAGSDIGFMLGGATAGVRTLGLEAQAARGYGE</sequence>
<dbReference type="GO" id="GO:0016832">
    <property type="term" value="F:aldehyde-lyase activity"/>
    <property type="evidence" value="ECO:0007669"/>
    <property type="project" value="TreeGrafter"/>
</dbReference>
<proteinExistence type="inferred from homology"/>
<feature type="domain" description="HpcH/HpaI aldolase/citrate lyase" evidence="4">
    <location>
        <begin position="23"/>
        <end position="235"/>
    </location>
</feature>
<evidence type="ECO:0000256" key="3">
    <source>
        <dbReference type="ARBA" id="ARBA00023239"/>
    </source>
</evidence>
<dbReference type="PANTHER" id="PTHR30502">
    <property type="entry name" value="2-KETO-3-DEOXY-L-RHAMNONATE ALDOLASE"/>
    <property type="match status" value="1"/>
</dbReference>
<dbReference type="InterPro" id="IPR015813">
    <property type="entry name" value="Pyrv/PenolPyrv_kinase-like_dom"/>
</dbReference>
<dbReference type="AlphaFoldDB" id="A0A831TA17"/>
<comment type="similarity">
    <text evidence="1">Belongs to the HpcH/HpaI aldolase family.</text>
</comment>
<dbReference type="PANTHER" id="PTHR30502:SF0">
    <property type="entry name" value="PHOSPHOENOLPYRUVATE CARBOXYLASE FAMILY PROTEIN"/>
    <property type="match status" value="1"/>
</dbReference>